<dbReference type="OrthoDB" id="408320at2759"/>
<dbReference type="InterPro" id="IPR006103">
    <property type="entry name" value="Glyco_hydro_2_cat"/>
</dbReference>
<keyword evidence="5" id="KW-0326">Glycosidase</keyword>
<dbReference type="SUPFAM" id="SSF49303">
    <property type="entry name" value="beta-Galactosidase/glucuronidase domain"/>
    <property type="match status" value="2"/>
</dbReference>
<dbReference type="Gene3D" id="2.60.40.10">
    <property type="entry name" value="Immunoglobulins"/>
    <property type="match status" value="2"/>
</dbReference>
<dbReference type="STRING" id="879819.A0A0J0XCW3"/>
<dbReference type="Pfam" id="PF02836">
    <property type="entry name" value="Glyco_hydro_2_C"/>
    <property type="match status" value="1"/>
</dbReference>
<dbReference type="EC" id="3.2.1.23" evidence="3"/>
<dbReference type="PANTHER" id="PTHR46323">
    <property type="entry name" value="BETA-GALACTOSIDASE"/>
    <property type="match status" value="1"/>
</dbReference>
<evidence type="ECO:0000259" key="7">
    <source>
        <dbReference type="SMART" id="SM01038"/>
    </source>
</evidence>
<dbReference type="AlphaFoldDB" id="A0A0J0XCW3"/>
<dbReference type="Gene3D" id="2.70.98.10">
    <property type="match status" value="1"/>
</dbReference>
<dbReference type="EMBL" id="KQ087278">
    <property type="protein sequence ID" value="KLT38900.1"/>
    <property type="molecule type" value="Genomic_DNA"/>
</dbReference>
<dbReference type="PANTHER" id="PTHR46323:SF2">
    <property type="entry name" value="BETA-GALACTOSIDASE"/>
    <property type="match status" value="1"/>
</dbReference>
<organism evidence="8 9">
    <name type="scientific">Cutaneotrichosporon oleaginosum</name>
    <dbReference type="NCBI Taxonomy" id="879819"/>
    <lineage>
        <taxon>Eukaryota</taxon>
        <taxon>Fungi</taxon>
        <taxon>Dikarya</taxon>
        <taxon>Basidiomycota</taxon>
        <taxon>Agaricomycotina</taxon>
        <taxon>Tremellomycetes</taxon>
        <taxon>Trichosporonales</taxon>
        <taxon>Trichosporonaceae</taxon>
        <taxon>Cutaneotrichosporon</taxon>
    </lineage>
</organism>
<dbReference type="SMR" id="A0A0J0XCW3"/>
<dbReference type="PROSITE" id="PS00719">
    <property type="entry name" value="GLYCOSYL_HYDROL_F2_1"/>
    <property type="match status" value="1"/>
</dbReference>
<dbReference type="Pfam" id="PF02837">
    <property type="entry name" value="Glyco_hydro_2_N"/>
    <property type="match status" value="1"/>
</dbReference>
<dbReference type="InterPro" id="IPR006101">
    <property type="entry name" value="Glyco_hydro_2"/>
</dbReference>
<dbReference type="SUPFAM" id="SSF49785">
    <property type="entry name" value="Galactose-binding domain-like"/>
    <property type="match status" value="1"/>
</dbReference>
<dbReference type="InterPro" id="IPR011013">
    <property type="entry name" value="Gal_mutarotase_sf_dom"/>
</dbReference>
<feature type="domain" description="Beta galactosidase small chain/" evidence="7">
    <location>
        <begin position="711"/>
        <end position="968"/>
    </location>
</feature>
<keyword evidence="4" id="KW-0378">Hydrolase</keyword>
<dbReference type="InterPro" id="IPR023232">
    <property type="entry name" value="Glyco_hydro_2_AS"/>
</dbReference>
<dbReference type="Gene3D" id="3.20.20.80">
    <property type="entry name" value="Glycosidases"/>
    <property type="match status" value="1"/>
</dbReference>
<comment type="catalytic activity">
    <reaction evidence="1">
        <text>Hydrolysis of terminal non-reducing beta-D-galactose residues in beta-D-galactosides.</text>
        <dbReference type="EC" id="3.2.1.23"/>
    </reaction>
</comment>
<evidence type="ECO:0000256" key="2">
    <source>
        <dbReference type="ARBA" id="ARBA00007401"/>
    </source>
</evidence>
<evidence type="ECO:0000256" key="3">
    <source>
        <dbReference type="ARBA" id="ARBA00012756"/>
    </source>
</evidence>
<evidence type="ECO:0000256" key="5">
    <source>
        <dbReference type="ARBA" id="ARBA00023295"/>
    </source>
</evidence>
<gene>
    <name evidence="8" type="ORF">CC85DRAFT_289091</name>
</gene>
<dbReference type="InterPro" id="IPR017853">
    <property type="entry name" value="GH"/>
</dbReference>
<dbReference type="PROSITE" id="PS00608">
    <property type="entry name" value="GLYCOSYL_HYDROL_F2_2"/>
    <property type="match status" value="1"/>
</dbReference>
<name>A0A0J0XCW3_9TREE</name>
<sequence>MTKITIHPGEHEDPKPWRGALAPRAYAPSNAAHKSLNGEWKFAFEHTAARSAATFEFEKSEFADGDWDTISVPSTWVLQDGKYGWPAYQNIRYPFPIDPPFVPTENPTGLYRLQFDLPSDWPSAGKTILRFDGIESWAKVWLNDIELGTTSGSRLPTEFDAPVQAHNTLAVQVHQWSAATYVEDQDQWWLPGIFRDVTLIHRPSKAVQDYFVHADYDHSNGSGKLMVECTPSGTVRVPELQIQIPTGEPLHIPEVEPWSAEIPRLYEAELDTGADGEIIPFKIGFRSVKIEDAQLKVNGRRILFRGANRHEFHPEKGRTLDLETMRQDIVLMKKHNLNAVRCSHYPPHPAFLSLCDEYGLWVIDEGDYETHGFENVKWKGSPAVEDMWTETLVNRTERMFERDKNHPSVIIWSLGNEAGFGPNIGRMAEAIRKRDSRPIHYERDLIGQYVDIYSRMYATQELCEKIGKVEETAEDEIEWMGHMLFSKEQLNDKELDAKRRAMPFIQCEYGHAMGNGGGLSEYQDVFHKYPRTQGGFIWEWIDHGILQRTEDGREYYAYGGDFGEEIHDGNFVCDGLLFPNRKPSPSLIEYKKVIAPVAITGKDGELSILNRHDFADTSALEFAWRLENDGNLVEEGTLDVPPIKAGETGTVSLPNKQADGETVFTISARLKEETSWAEAGHEIAWGQISVDTVPPAAPVEETVAPEVHDGTIVLGPAHIRLQDGQLTQLGSQRVTWAKLDVWRAPTDNDVCFEKQWRAAGFDRMKHRTDSIEVTETSVVVSTRVAAWDTGRALRTDYTYTSDGKSLHVIVNVTPEGEFPAPLPRLGFLLGLPKTLEHVGWFGMGPGEAYPDSHKAQRLGAFESSIDDWQTPYVYPQENGNRAGVRRATLSGPEGGLTIAGEPFNLGVKRWTSVELAAAKHTIDLVPGHNVWVNIDHALNGLGTAACGPPPQKQFLLNAHKTKFAFALTPKDK</sequence>
<protein>
    <recommendedName>
        <fullName evidence="3">beta-galactosidase</fullName>
        <ecNumber evidence="3">3.2.1.23</ecNumber>
    </recommendedName>
    <alternativeName>
        <fullName evidence="6">Lactase</fullName>
    </alternativeName>
</protein>
<dbReference type="InterPro" id="IPR014718">
    <property type="entry name" value="GH-type_carb-bd"/>
</dbReference>
<dbReference type="Proteomes" id="UP000053611">
    <property type="component" value="Unassembled WGS sequence"/>
</dbReference>
<keyword evidence="9" id="KW-1185">Reference proteome</keyword>
<dbReference type="InterPro" id="IPR023230">
    <property type="entry name" value="Glyco_hydro_2_CS"/>
</dbReference>
<dbReference type="SMART" id="SM01038">
    <property type="entry name" value="Bgal_small_N"/>
    <property type="match status" value="1"/>
</dbReference>
<proteinExistence type="inferred from homology"/>
<dbReference type="SUPFAM" id="SSF51445">
    <property type="entry name" value="(Trans)glycosidases"/>
    <property type="match status" value="1"/>
</dbReference>
<dbReference type="GO" id="GO:0030246">
    <property type="term" value="F:carbohydrate binding"/>
    <property type="evidence" value="ECO:0007669"/>
    <property type="project" value="InterPro"/>
</dbReference>
<dbReference type="InterPro" id="IPR008979">
    <property type="entry name" value="Galactose-bd-like_sf"/>
</dbReference>
<dbReference type="InterPro" id="IPR004199">
    <property type="entry name" value="B-gal_small/dom_5"/>
</dbReference>
<dbReference type="PRINTS" id="PR00132">
    <property type="entry name" value="GLHYDRLASE2"/>
</dbReference>
<dbReference type="SUPFAM" id="SSF74650">
    <property type="entry name" value="Galactose mutarotase-like"/>
    <property type="match status" value="1"/>
</dbReference>
<dbReference type="GO" id="GO:0004565">
    <property type="term" value="F:beta-galactosidase activity"/>
    <property type="evidence" value="ECO:0007669"/>
    <property type="project" value="UniProtKB-EC"/>
</dbReference>
<dbReference type="InterPro" id="IPR006104">
    <property type="entry name" value="Glyco_hydro_2_N"/>
</dbReference>
<dbReference type="GO" id="GO:0005990">
    <property type="term" value="P:lactose catabolic process"/>
    <property type="evidence" value="ECO:0007669"/>
    <property type="project" value="TreeGrafter"/>
</dbReference>
<comment type="similarity">
    <text evidence="2">Belongs to the glycosyl hydrolase 2 family.</text>
</comment>
<dbReference type="Pfam" id="PF16353">
    <property type="entry name" value="LacZ_4"/>
    <property type="match status" value="1"/>
</dbReference>
<dbReference type="InterPro" id="IPR036156">
    <property type="entry name" value="Beta-gal/glucu_dom_sf"/>
</dbReference>
<evidence type="ECO:0000256" key="6">
    <source>
        <dbReference type="ARBA" id="ARBA00032230"/>
    </source>
</evidence>
<dbReference type="Gene3D" id="2.60.120.260">
    <property type="entry name" value="Galactose-binding domain-like"/>
    <property type="match status" value="1"/>
</dbReference>
<accession>A0A0J0XCW3</accession>
<dbReference type="InterPro" id="IPR050347">
    <property type="entry name" value="Bact_Beta-galactosidase"/>
</dbReference>
<evidence type="ECO:0000313" key="8">
    <source>
        <dbReference type="EMBL" id="KLT38900.1"/>
    </source>
</evidence>
<evidence type="ECO:0000256" key="4">
    <source>
        <dbReference type="ARBA" id="ARBA00022801"/>
    </source>
</evidence>
<dbReference type="GO" id="GO:0009341">
    <property type="term" value="C:beta-galactosidase complex"/>
    <property type="evidence" value="ECO:0007669"/>
    <property type="project" value="InterPro"/>
</dbReference>
<reference evidence="8 9" key="1">
    <citation type="submission" date="2015-03" db="EMBL/GenBank/DDBJ databases">
        <title>Genomics and transcriptomics of the oil-accumulating basidiomycete yeast T. oleaginosus allow insights into substrate utilization and the diverse evolutionary trajectories of mating systems in fungi.</title>
        <authorList>
            <consortium name="DOE Joint Genome Institute"/>
            <person name="Kourist R."/>
            <person name="Kracht O."/>
            <person name="Bracharz F."/>
            <person name="Lipzen A."/>
            <person name="Nolan M."/>
            <person name="Ohm R."/>
            <person name="Grigoriev I."/>
            <person name="Sun S."/>
            <person name="Heitman J."/>
            <person name="Bruck T."/>
            <person name="Nowrousian M."/>
        </authorList>
    </citation>
    <scope>NUCLEOTIDE SEQUENCE [LARGE SCALE GENOMIC DNA]</scope>
    <source>
        <strain evidence="8 9">IBC0246</strain>
    </source>
</reference>
<evidence type="ECO:0000256" key="1">
    <source>
        <dbReference type="ARBA" id="ARBA00001412"/>
    </source>
</evidence>
<dbReference type="InterPro" id="IPR032312">
    <property type="entry name" value="LacZ_4"/>
</dbReference>
<evidence type="ECO:0000313" key="9">
    <source>
        <dbReference type="Proteomes" id="UP000053611"/>
    </source>
</evidence>
<dbReference type="InterPro" id="IPR013783">
    <property type="entry name" value="Ig-like_fold"/>
</dbReference>
<dbReference type="Pfam" id="PF02929">
    <property type="entry name" value="Bgal_small_N"/>
    <property type="match status" value="1"/>
</dbReference>